<dbReference type="InterPro" id="IPR050959">
    <property type="entry name" value="MarA-like"/>
</dbReference>
<dbReference type="InterPro" id="IPR058135">
    <property type="entry name" value="RamA_enterobacterales"/>
</dbReference>
<feature type="region of interest" description="Disordered" evidence="4">
    <location>
        <begin position="90"/>
        <end position="155"/>
    </location>
</feature>
<dbReference type="AlphaFoldDB" id="A0A2X3BY04"/>
<keyword evidence="2" id="KW-0238">DNA-binding</keyword>
<evidence type="ECO:0000313" key="6">
    <source>
        <dbReference type="EMBL" id="SQC09152.1"/>
    </source>
</evidence>
<organism evidence="6 7">
    <name type="scientific">Klebsiella pneumoniae</name>
    <dbReference type="NCBI Taxonomy" id="573"/>
    <lineage>
        <taxon>Bacteria</taxon>
        <taxon>Pseudomonadati</taxon>
        <taxon>Pseudomonadota</taxon>
        <taxon>Gammaproteobacteria</taxon>
        <taxon>Enterobacterales</taxon>
        <taxon>Enterobacteriaceae</taxon>
        <taxon>Klebsiella/Raoultella group</taxon>
        <taxon>Klebsiella</taxon>
        <taxon>Klebsiella pneumoniae complex</taxon>
    </lineage>
</organism>
<evidence type="ECO:0000256" key="3">
    <source>
        <dbReference type="ARBA" id="ARBA00023163"/>
    </source>
</evidence>
<evidence type="ECO:0000256" key="1">
    <source>
        <dbReference type="ARBA" id="ARBA00023015"/>
    </source>
</evidence>
<dbReference type="Proteomes" id="UP000251088">
    <property type="component" value="Unassembled WGS sequence"/>
</dbReference>
<dbReference type="SUPFAM" id="SSF46689">
    <property type="entry name" value="Homeodomain-like"/>
    <property type="match status" value="1"/>
</dbReference>
<dbReference type="InterPro" id="IPR009057">
    <property type="entry name" value="Homeodomain-like_sf"/>
</dbReference>
<dbReference type="NCBIfam" id="NF012144">
    <property type="entry name" value="ramA_TF"/>
    <property type="match status" value="1"/>
</dbReference>
<dbReference type="PANTHER" id="PTHR47504">
    <property type="entry name" value="RIGHT ORIGIN-BINDING PROTEIN"/>
    <property type="match status" value="1"/>
</dbReference>
<reference evidence="6 7" key="1">
    <citation type="submission" date="2018-06" db="EMBL/GenBank/DDBJ databases">
        <authorList>
            <consortium name="Pathogen Informatics"/>
            <person name="Doyle S."/>
        </authorList>
    </citation>
    <scope>NUCLEOTIDE SEQUENCE [LARGE SCALE GENOMIC DNA]</scope>
    <source>
        <strain evidence="6 7">NCTC9128</strain>
    </source>
</reference>
<gene>
    <name evidence="6" type="primary">soxS_1</name>
    <name evidence="6" type="ORF">NCTC9128_01109</name>
</gene>
<dbReference type="PANTHER" id="PTHR47504:SF2">
    <property type="entry name" value="REGULATORY PROTEIN SOXS"/>
    <property type="match status" value="1"/>
</dbReference>
<evidence type="ECO:0000259" key="5">
    <source>
        <dbReference type="PROSITE" id="PS01124"/>
    </source>
</evidence>
<dbReference type="PROSITE" id="PS01124">
    <property type="entry name" value="HTH_ARAC_FAMILY_2"/>
    <property type="match status" value="1"/>
</dbReference>
<proteinExistence type="predicted"/>
<dbReference type="Pfam" id="PF12833">
    <property type="entry name" value="HTH_18"/>
    <property type="match status" value="1"/>
</dbReference>
<feature type="domain" description="HTH araC/xylS-type" evidence="5">
    <location>
        <begin position="9"/>
        <end position="90"/>
    </location>
</feature>
<dbReference type="GO" id="GO:0043565">
    <property type="term" value="F:sequence-specific DNA binding"/>
    <property type="evidence" value="ECO:0007669"/>
    <property type="project" value="InterPro"/>
</dbReference>
<dbReference type="SMART" id="SM00342">
    <property type="entry name" value="HTH_ARAC"/>
    <property type="match status" value="1"/>
</dbReference>
<protein>
    <submittedName>
        <fullName evidence="6">Transcriptional activator RamA</fullName>
    </submittedName>
</protein>
<sequence>MTISAQVIDTIVEWIDDNLHQPLRIDDIARHAGYSKWHLQRLFLQYKGESLGRYIRERKLLLAARDLRDTDQRVYDICLKYGFDSQQTFTASSPGPSISRRAPTAKRTTVAPTEARLSWFTARGKTSDATPSAAPDTQWRPALRTTDKTAPYRAG</sequence>
<keyword evidence="1" id="KW-0805">Transcription regulation</keyword>
<evidence type="ECO:0000313" key="7">
    <source>
        <dbReference type="Proteomes" id="UP000251088"/>
    </source>
</evidence>
<dbReference type="EMBL" id="UAWN01000004">
    <property type="protein sequence ID" value="SQC09152.1"/>
    <property type="molecule type" value="Genomic_DNA"/>
</dbReference>
<dbReference type="Gene3D" id="1.10.10.60">
    <property type="entry name" value="Homeodomain-like"/>
    <property type="match status" value="2"/>
</dbReference>
<name>A0A2X3BY04_KLEPN</name>
<accession>A0A2X3BY04</accession>
<dbReference type="GO" id="GO:0003700">
    <property type="term" value="F:DNA-binding transcription factor activity"/>
    <property type="evidence" value="ECO:0007669"/>
    <property type="project" value="InterPro"/>
</dbReference>
<evidence type="ECO:0000256" key="2">
    <source>
        <dbReference type="ARBA" id="ARBA00023125"/>
    </source>
</evidence>
<evidence type="ECO:0000256" key="4">
    <source>
        <dbReference type="SAM" id="MobiDB-lite"/>
    </source>
</evidence>
<dbReference type="InterPro" id="IPR018060">
    <property type="entry name" value="HTH_AraC"/>
</dbReference>
<keyword evidence="3" id="KW-0804">Transcription</keyword>